<dbReference type="OrthoDB" id="2985014at2759"/>
<keyword evidence="2 5" id="KW-0812">Transmembrane</keyword>
<feature type="transmembrane region" description="Helical" evidence="5">
    <location>
        <begin position="515"/>
        <end position="534"/>
    </location>
</feature>
<dbReference type="Pfam" id="PF07690">
    <property type="entry name" value="MFS_1"/>
    <property type="match status" value="1"/>
</dbReference>
<evidence type="ECO:0000313" key="7">
    <source>
        <dbReference type="EMBL" id="CZR68615.1"/>
    </source>
</evidence>
<dbReference type="PROSITE" id="PS50850">
    <property type="entry name" value="MFS"/>
    <property type="match status" value="1"/>
</dbReference>
<dbReference type="PANTHER" id="PTHR42718:SF23">
    <property type="entry name" value="MAJOR FACILITATOR SUPERFAMILY (MFS) PROFILE DOMAIN-CONTAINING PROTEIN"/>
    <property type="match status" value="1"/>
</dbReference>
<feature type="transmembrane region" description="Helical" evidence="5">
    <location>
        <begin position="412"/>
        <end position="431"/>
    </location>
</feature>
<evidence type="ECO:0000256" key="4">
    <source>
        <dbReference type="ARBA" id="ARBA00023136"/>
    </source>
</evidence>
<proteinExistence type="predicted"/>
<dbReference type="GO" id="GO:0022857">
    <property type="term" value="F:transmembrane transporter activity"/>
    <property type="evidence" value="ECO:0007669"/>
    <property type="project" value="InterPro"/>
</dbReference>
<evidence type="ECO:0000256" key="5">
    <source>
        <dbReference type="SAM" id="Phobius"/>
    </source>
</evidence>
<feature type="domain" description="Major facilitator superfamily (MFS) profile" evidence="6">
    <location>
        <begin position="88"/>
        <end position="539"/>
    </location>
</feature>
<evidence type="ECO:0000256" key="2">
    <source>
        <dbReference type="ARBA" id="ARBA00022692"/>
    </source>
</evidence>
<evidence type="ECO:0000313" key="8">
    <source>
        <dbReference type="Proteomes" id="UP000184330"/>
    </source>
</evidence>
<comment type="subcellular location">
    <subcellularLocation>
        <location evidence="1">Membrane</location>
        <topology evidence="1">Multi-pass membrane protein</topology>
    </subcellularLocation>
</comment>
<feature type="transmembrane region" description="Helical" evidence="5">
    <location>
        <begin position="243"/>
        <end position="261"/>
    </location>
</feature>
<feature type="transmembrane region" description="Helical" evidence="5">
    <location>
        <begin position="381"/>
        <end position="400"/>
    </location>
</feature>
<dbReference type="PANTHER" id="PTHR42718">
    <property type="entry name" value="MAJOR FACILITATOR SUPERFAMILY MULTIDRUG TRANSPORTER MFSC"/>
    <property type="match status" value="1"/>
</dbReference>
<organism evidence="7 8">
    <name type="scientific">Phialocephala subalpina</name>
    <dbReference type="NCBI Taxonomy" id="576137"/>
    <lineage>
        <taxon>Eukaryota</taxon>
        <taxon>Fungi</taxon>
        <taxon>Dikarya</taxon>
        <taxon>Ascomycota</taxon>
        <taxon>Pezizomycotina</taxon>
        <taxon>Leotiomycetes</taxon>
        <taxon>Helotiales</taxon>
        <taxon>Mollisiaceae</taxon>
        <taxon>Phialocephala</taxon>
        <taxon>Phialocephala fortinii species complex</taxon>
    </lineage>
</organism>
<protein>
    <submittedName>
        <fullName evidence="7">Related to aminotriazole resistance protein</fullName>
    </submittedName>
</protein>
<feature type="transmembrane region" description="Helical" evidence="5">
    <location>
        <begin position="178"/>
        <end position="201"/>
    </location>
</feature>
<feature type="transmembrane region" description="Helical" evidence="5">
    <location>
        <begin position="348"/>
        <end position="369"/>
    </location>
</feature>
<feature type="transmembrane region" description="Helical" evidence="5">
    <location>
        <begin position="126"/>
        <end position="143"/>
    </location>
</feature>
<dbReference type="InterPro" id="IPR020846">
    <property type="entry name" value="MFS_dom"/>
</dbReference>
<keyword evidence="3 5" id="KW-1133">Transmembrane helix</keyword>
<keyword evidence="4 5" id="KW-0472">Membrane</keyword>
<dbReference type="SUPFAM" id="SSF103473">
    <property type="entry name" value="MFS general substrate transporter"/>
    <property type="match status" value="2"/>
</dbReference>
<dbReference type="GO" id="GO:0016020">
    <property type="term" value="C:membrane"/>
    <property type="evidence" value="ECO:0007669"/>
    <property type="project" value="UniProtKB-SubCell"/>
</dbReference>
<feature type="transmembrane region" description="Helical" evidence="5">
    <location>
        <begin position="155"/>
        <end position="172"/>
    </location>
</feature>
<evidence type="ECO:0000259" key="6">
    <source>
        <dbReference type="PROSITE" id="PS50850"/>
    </source>
</evidence>
<gene>
    <name evidence="7" type="ORF">PAC_18514</name>
</gene>
<dbReference type="InterPro" id="IPR011701">
    <property type="entry name" value="MFS"/>
</dbReference>
<evidence type="ECO:0000256" key="3">
    <source>
        <dbReference type="ARBA" id="ARBA00022989"/>
    </source>
</evidence>
<feature type="transmembrane region" description="Helical" evidence="5">
    <location>
        <begin position="281"/>
        <end position="300"/>
    </location>
</feature>
<keyword evidence="8" id="KW-1185">Reference proteome</keyword>
<feature type="transmembrane region" description="Helical" evidence="5">
    <location>
        <begin position="437"/>
        <end position="462"/>
    </location>
</feature>
<dbReference type="InterPro" id="IPR036259">
    <property type="entry name" value="MFS_trans_sf"/>
</dbReference>
<feature type="transmembrane region" description="Helical" evidence="5">
    <location>
        <begin position="312"/>
        <end position="328"/>
    </location>
</feature>
<dbReference type="Proteomes" id="UP000184330">
    <property type="component" value="Unassembled WGS sequence"/>
</dbReference>
<sequence length="699" mass="76524">MPSPLHARYFPTPEMASTASSCSISKRYSAQNWRASTFSDDSLFPPSSFTHSGHKAYNIEVDMARELITADPNSRPKHFRNVFEEFIFVFTVMMATACTTFIQGVININTVTIGRDLLMTPAEITWIAAAIGLSSGSFMLFFGKTADLFGRKIQIVSGLAFLSLTSLITAFSPTPLSFNILCGFLGLGTAIIAPPAIGLLFATYPEGTRRNRVTGALGAGNPIGFLLGSISSGMATRYSSWRASFYVLSCVFLILTLMAIWTMPAIPRSGNAGAMVRRFDYAGTVLVVVAMCFVSASLTAGPSTGWRSAKTISLLLFGIALLVAFVYWESLHPYPLLSPSIWKNKTFALLIACVGFGYMSFITNAFWIMLCMQDVQSITPLMIAVKLLPQVFAGIVWSYLGQYLISRWSGKVVMGIGGVGYVVGAVLIFFMRNGGYWVFLFPALCITVVGADFQFIVANLYISKAMPMQSSLGAGVLQTAMRLSISVGLSITSAAYGSEASTIHGKTDRTLPYQRAYVCGIIFSILGLCFVPFMKIGRQGKKHPSPRLDEERTSDMSLFCRGSGADTMSSLRYKPSMALNPNRFSVNTIHSVTSIGSTETWSQRWGSEAQEPRFCGHRLIGHDETMVYEVCTKCMDEQRWVQRRPVIREGFRAEGYRALSGDVERAGPEIPEQVHRHTWSGAGGFGPMSPLVVRDARNA</sequence>
<name>A0A1L7XUC5_9HELO</name>
<reference evidence="7 8" key="1">
    <citation type="submission" date="2016-03" db="EMBL/GenBank/DDBJ databases">
        <authorList>
            <person name="Ploux O."/>
        </authorList>
    </citation>
    <scope>NUCLEOTIDE SEQUENCE [LARGE SCALE GENOMIC DNA]</scope>
    <source>
        <strain evidence="7 8">UAMH 11012</strain>
    </source>
</reference>
<dbReference type="Gene3D" id="1.20.1250.20">
    <property type="entry name" value="MFS general substrate transporter like domains"/>
    <property type="match status" value="2"/>
</dbReference>
<evidence type="ECO:0000256" key="1">
    <source>
        <dbReference type="ARBA" id="ARBA00004141"/>
    </source>
</evidence>
<feature type="transmembrane region" description="Helical" evidence="5">
    <location>
        <begin position="86"/>
        <end position="106"/>
    </location>
</feature>
<accession>A0A1L7XUC5</accession>
<dbReference type="EMBL" id="FJOG01000057">
    <property type="protein sequence ID" value="CZR68615.1"/>
    <property type="molecule type" value="Genomic_DNA"/>
</dbReference>
<dbReference type="AlphaFoldDB" id="A0A1L7XUC5"/>